<gene>
    <name evidence="6" type="primary">pyrE</name>
    <name evidence="8" type="ORF">D5R95_03775</name>
</gene>
<dbReference type="HAMAP" id="MF_01208">
    <property type="entry name" value="PyrE"/>
    <property type="match status" value="1"/>
</dbReference>
<evidence type="ECO:0000256" key="2">
    <source>
        <dbReference type="ARBA" id="ARBA00011971"/>
    </source>
</evidence>
<evidence type="ECO:0000256" key="5">
    <source>
        <dbReference type="ARBA" id="ARBA00022975"/>
    </source>
</evidence>
<dbReference type="GO" id="GO:0019856">
    <property type="term" value="P:pyrimidine nucleobase biosynthetic process"/>
    <property type="evidence" value="ECO:0007669"/>
    <property type="project" value="TreeGrafter"/>
</dbReference>
<reference evidence="8 9" key="1">
    <citation type="submission" date="2018-08" db="EMBL/GenBank/DDBJ databases">
        <title>The metabolism and importance of syntrophic acetate oxidation coupled to methane or sulfide production in haloalkaline environments.</title>
        <authorList>
            <person name="Timmers P.H.A."/>
            <person name="Vavourakis C.D."/>
            <person name="Sorokin D.Y."/>
            <person name="Sinninghe Damste J.S."/>
            <person name="Muyzer G."/>
            <person name="Stams A.J.M."/>
            <person name="Plugge C.M."/>
        </authorList>
    </citation>
    <scope>NUCLEOTIDE SEQUENCE [LARGE SCALE GENOMIC DNA]</scope>
    <source>
        <strain evidence="8">MSAO_Arc3</strain>
    </source>
</reference>
<feature type="domain" description="Phosphoribosyltransferase" evidence="7">
    <location>
        <begin position="43"/>
        <end position="158"/>
    </location>
</feature>
<dbReference type="CDD" id="cd06223">
    <property type="entry name" value="PRTases_typeI"/>
    <property type="match status" value="1"/>
</dbReference>
<dbReference type="GO" id="GO:0000287">
    <property type="term" value="F:magnesium ion binding"/>
    <property type="evidence" value="ECO:0007669"/>
    <property type="project" value="UniProtKB-UniRule"/>
</dbReference>
<feature type="binding site" evidence="6">
    <location>
        <position position="124"/>
    </location>
    <ligand>
        <name>orotate</name>
        <dbReference type="ChEBI" id="CHEBI:30839"/>
    </ligand>
</feature>
<comment type="catalytic activity">
    <reaction evidence="6">
        <text>orotidine 5'-phosphate + diphosphate = orotate + 5-phospho-alpha-D-ribose 1-diphosphate</text>
        <dbReference type="Rhea" id="RHEA:10380"/>
        <dbReference type="ChEBI" id="CHEBI:30839"/>
        <dbReference type="ChEBI" id="CHEBI:33019"/>
        <dbReference type="ChEBI" id="CHEBI:57538"/>
        <dbReference type="ChEBI" id="CHEBI:58017"/>
        <dbReference type="EC" id="2.4.2.10"/>
    </reaction>
</comment>
<dbReference type="InterPro" id="IPR000836">
    <property type="entry name" value="PRTase_dom"/>
</dbReference>
<comment type="similarity">
    <text evidence="6">Belongs to the purine/pyrimidine phosphoribosyltransferase family. PyrE subfamily.</text>
</comment>
<dbReference type="Proteomes" id="UP000284763">
    <property type="component" value="Unassembled WGS sequence"/>
</dbReference>
<evidence type="ECO:0000256" key="4">
    <source>
        <dbReference type="ARBA" id="ARBA00022679"/>
    </source>
</evidence>
<dbReference type="SUPFAM" id="SSF53271">
    <property type="entry name" value="PRTase-like"/>
    <property type="match status" value="1"/>
</dbReference>
<name>A0A3R7VTQ1_9EURY</name>
<feature type="binding site" evidence="6">
    <location>
        <position position="98"/>
    </location>
    <ligand>
        <name>5-phospho-alpha-D-ribose 1-diphosphate</name>
        <dbReference type="ChEBI" id="CHEBI:58017"/>
        <note>ligand shared between dimeric partners</note>
    </ligand>
</feature>
<comment type="caution">
    <text evidence="6">Lacks conserved residue(s) required for the propagation of feature annotation.</text>
</comment>
<feature type="binding site" evidence="6">
    <location>
        <position position="152"/>
    </location>
    <ligand>
        <name>orotate</name>
        <dbReference type="ChEBI" id="CHEBI:30839"/>
    </ligand>
</feature>
<dbReference type="InterPro" id="IPR029057">
    <property type="entry name" value="PRTase-like"/>
</dbReference>
<evidence type="ECO:0000313" key="9">
    <source>
        <dbReference type="Proteomes" id="UP000284763"/>
    </source>
</evidence>
<keyword evidence="4 6" id="KW-0808">Transferase</keyword>
<keyword evidence="5 6" id="KW-0665">Pyrimidine biosynthesis</keyword>
<evidence type="ECO:0000256" key="1">
    <source>
        <dbReference type="ARBA" id="ARBA00004889"/>
    </source>
</evidence>
<dbReference type="GO" id="GO:0044205">
    <property type="term" value="P:'de novo' UMP biosynthetic process"/>
    <property type="evidence" value="ECO:0007669"/>
    <property type="project" value="UniProtKB-UniRule"/>
</dbReference>
<comment type="cofactor">
    <cofactor evidence="6">
        <name>Mg(2+)</name>
        <dbReference type="ChEBI" id="CHEBI:18420"/>
    </cofactor>
</comment>
<dbReference type="PANTHER" id="PTHR19278">
    <property type="entry name" value="OROTATE PHOSPHORIBOSYLTRANSFERASE"/>
    <property type="match status" value="1"/>
</dbReference>
<feature type="binding site" description="in other chain" evidence="6">
    <location>
        <begin position="120"/>
        <end position="128"/>
    </location>
    <ligand>
        <name>5-phospho-alpha-D-ribose 1-diphosphate</name>
        <dbReference type="ChEBI" id="CHEBI:58017"/>
        <note>ligand shared between dimeric partners</note>
    </ligand>
</feature>
<dbReference type="UniPathway" id="UPA00070">
    <property type="reaction ID" value="UER00119"/>
</dbReference>
<dbReference type="AlphaFoldDB" id="A0A3R7VTQ1"/>
<dbReference type="GO" id="GO:0004588">
    <property type="term" value="F:orotate phosphoribosyltransferase activity"/>
    <property type="evidence" value="ECO:0007669"/>
    <property type="project" value="UniProtKB-UniRule"/>
</dbReference>
<sequence>MLQETDKSNLIEALKDCGAVQYGDFTLSSGKKSSYYINIKKAITKPNILDFIAEKMVDFIETKDVTAVGGVELGGVPLATAVSLKSGLPLLIVRKSSKEYGVKEKFIGNINDEQSIFLIEDVTTSGKSVIDAITSIKETGSLVKGVITVVDRNESAFENLNNIGINLYSLINVNDLVNKQ</sequence>
<evidence type="ECO:0000259" key="7">
    <source>
        <dbReference type="Pfam" id="PF00156"/>
    </source>
</evidence>
<comment type="caution">
    <text evidence="8">The sequence shown here is derived from an EMBL/GenBank/DDBJ whole genome shotgun (WGS) entry which is preliminary data.</text>
</comment>
<evidence type="ECO:0000256" key="6">
    <source>
        <dbReference type="HAMAP-Rule" id="MF_01208"/>
    </source>
</evidence>
<dbReference type="Pfam" id="PF00156">
    <property type="entry name" value="Pribosyltran"/>
    <property type="match status" value="1"/>
</dbReference>
<dbReference type="InterPro" id="IPR023031">
    <property type="entry name" value="OPRT"/>
</dbReference>
<dbReference type="Gene3D" id="3.40.50.2020">
    <property type="match status" value="1"/>
</dbReference>
<comment type="subunit">
    <text evidence="6">Homodimer.</text>
</comment>
<dbReference type="EC" id="2.4.2.10" evidence="2 6"/>
<proteinExistence type="inferred from homology"/>
<feature type="binding site" evidence="6">
    <location>
        <position position="94"/>
    </location>
    <ligand>
        <name>5-phospho-alpha-D-ribose 1-diphosphate</name>
        <dbReference type="ChEBI" id="CHEBI:58017"/>
        <note>ligand shared between dimeric partners</note>
    </ligand>
</feature>
<organism evidence="8 9">
    <name type="scientific">Methanosalsum natronophilum</name>
    <dbReference type="NCBI Taxonomy" id="768733"/>
    <lineage>
        <taxon>Archaea</taxon>
        <taxon>Methanobacteriati</taxon>
        <taxon>Methanobacteriota</taxon>
        <taxon>Stenosarchaea group</taxon>
        <taxon>Methanomicrobia</taxon>
        <taxon>Methanosarcinales</taxon>
        <taxon>Methanosarcinaceae</taxon>
        <taxon>Methanosalsum</taxon>
    </lineage>
</organism>
<dbReference type="EMBL" id="QZAB01000252">
    <property type="protein sequence ID" value="RQD86739.1"/>
    <property type="molecule type" value="Genomic_DNA"/>
</dbReference>
<evidence type="ECO:0000313" key="8">
    <source>
        <dbReference type="EMBL" id="RQD86739.1"/>
    </source>
</evidence>
<dbReference type="InterPro" id="IPR004467">
    <property type="entry name" value="Or_phspho_trans_dom"/>
</dbReference>
<dbReference type="PANTHER" id="PTHR19278:SF9">
    <property type="entry name" value="URIDINE 5'-MONOPHOSPHATE SYNTHASE"/>
    <property type="match status" value="1"/>
</dbReference>
<keyword evidence="3 6" id="KW-0328">Glycosyltransferase</keyword>
<feature type="binding site" description="in other chain" evidence="6">
    <location>
        <position position="95"/>
    </location>
    <ligand>
        <name>5-phospho-alpha-D-ribose 1-diphosphate</name>
        <dbReference type="ChEBI" id="CHEBI:58017"/>
        <note>ligand shared between dimeric partners</note>
    </ligand>
</feature>
<dbReference type="NCBIfam" id="TIGR00336">
    <property type="entry name" value="pyrE"/>
    <property type="match status" value="1"/>
</dbReference>
<comment type="pathway">
    <text evidence="1 6">Pyrimidine metabolism; UMP biosynthesis via de novo pathway; UMP from orotate: step 1/2.</text>
</comment>
<evidence type="ECO:0000256" key="3">
    <source>
        <dbReference type="ARBA" id="ARBA00022676"/>
    </source>
</evidence>
<comment type="function">
    <text evidence="6">Catalyzes the transfer of a ribosyl phosphate group from 5-phosphoribose 1-diphosphate to orotate, leading to the formation of orotidine monophosphate (OMP).</text>
</comment>
<accession>A0A3R7VTQ1</accession>
<protein>
    <recommendedName>
        <fullName evidence="2 6">Orotate phosphoribosyltransferase</fullName>
        <shortName evidence="6">OPRT</shortName>
        <shortName evidence="6">OPRTase</shortName>
        <ecNumber evidence="2 6">2.4.2.10</ecNumber>
    </recommendedName>
</protein>
<dbReference type="RefSeq" id="WP_259135601.1">
    <property type="nucleotide sequence ID" value="NZ_JANUCS010000019.1"/>
</dbReference>
<keyword evidence="6" id="KW-0460">Magnesium</keyword>